<keyword evidence="3" id="KW-1003">Cell membrane</keyword>
<dbReference type="InterPro" id="IPR005524">
    <property type="entry name" value="DUF318"/>
</dbReference>
<evidence type="ECO:0000256" key="2">
    <source>
        <dbReference type="ARBA" id="ARBA00006386"/>
    </source>
</evidence>
<keyword evidence="6 7" id="KW-0472">Membrane</keyword>
<dbReference type="Pfam" id="PF03773">
    <property type="entry name" value="ArsP_1"/>
    <property type="match status" value="1"/>
</dbReference>
<reference evidence="9" key="1">
    <citation type="journal article" date="2023" name="Int. J. Syst. Evol. Microbiol.">
        <title>Mesoterricola silvestris gen. nov., sp. nov., Mesoterricola sediminis sp. nov., Geothrix oryzae sp. nov., Geothrix edaphica sp. nov., Geothrix rubra sp. nov., and Geothrix limicola sp. nov., six novel members of Acidobacteriota isolated from soils.</title>
        <authorList>
            <person name="Itoh H."/>
            <person name="Sugisawa Y."/>
            <person name="Mise K."/>
            <person name="Xu Z."/>
            <person name="Kuniyasu M."/>
            <person name="Ushijima N."/>
            <person name="Kawano K."/>
            <person name="Kobayashi E."/>
            <person name="Shiratori Y."/>
            <person name="Masuda Y."/>
            <person name="Senoo K."/>
        </authorList>
    </citation>
    <scope>NUCLEOTIDE SEQUENCE [LARGE SCALE GENOMIC DNA]</scope>
    <source>
        <strain evidence="9">Red222</strain>
    </source>
</reference>
<comment type="similarity">
    <text evidence="2">Belongs to the UPF0718 family.</text>
</comment>
<feature type="transmembrane region" description="Helical" evidence="7">
    <location>
        <begin position="141"/>
        <end position="159"/>
    </location>
</feature>
<evidence type="ECO:0000256" key="1">
    <source>
        <dbReference type="ARBA" id="ARBA00004651"/>
    </source>
</evidence>
<keyword evidence="4 7" id="KW-0812">Transmembrane</keyword>
<dbReference type="EMBL" id="AP027079">
    <property type="protein sequence ID" value="BDU70207.1"/>
    <property type="molecule type" value="Genomic_DNA"/>
</dbReference>
<sequence>MKPSLKNPLWVALLVLAAHLLLWMSWPDLAAHSLRNWGRGLVDVALVVPSVLVLMGLFDAWVPKEAVARSLGPASGVRGVLLALLLGTGAAGPIYAAFPIGVTLREKGARPANLVIFLGAWATIKLPMLMMESAFLGLRFALLRLALTLPGILACGFLMEALLSGKPSASQAHANTHPGE</sequence>
<proteinExistence type="inferred from homology"/>
<evidence type="ECO:0000256" key="5">
    <source>
        <dbReference type="ARBA" id="ARBA00022989"/>
    </source>
</evidence>
<organism evidence="8 9">
    <name type="scientific">Geothrix oryzae</name>
    <dbReference type="NCBI Taxonomy" id="2927975"/>
    <lineage>
        <taxon>Bacteria</taxon>
        <taxon>Pseudomonadati</taxon>
        <taxon>Acidobacteriota</taxon>
        <taxon>Holophagae</taxon>
        <taxon>Holophagales</taxon>
        <taxon>Holophagaceae</taxon>
        <taxon>Geothrix</taxon>
    </lineage>
</organism>
<dbReference type="Proteomes" id="UP001242010">
    <property type="component" value="Chromosome"/>
</dbReference>
<evidence type="ECO:0008006" key="10">
    <source>
        <dbReference type="Google" id="ProtNLM"/>
    </source>
</evidence>
<feature type="transmembrane region" description="Helical" evidence="7">
    <location>
        <begin position="40"/>
        <end position="58"/>
    </location>
</feature>
<accession>A0ABM8DT72</accession>
<evidence type="ECO:0000256" key="4">
    <source>
        <dbReference type="ARBA" id="ARBA00022692"/>
    </source>
</evidence>
<evidence type="ECO:0000256" key="7">
    <source>
        <dbReference type="SAM" id="Phobius"/>
    </source>
</evidence>
<evidence type="ECO:0000256" key="3">
    <source>
        <dbReference type="ARBA" id="ARBA00022475"/>
    </source>
</evidence>
<keyword evidence="5 7" id="KW-1133">Transmembrane helix</keyword>
<evidence type="ECO:0000256" key="6">
    <source>
        <dbReference type="ARBA" id="ARBA00023136"/>
    </source>
</evidence>
<name>A0ABM8DT72_9BACT</name>
<feature type="transmembrane region" description="Helical" evidence="7">
    <location>
        <begin position="112"/>
        <end position="129"/>
    </location>
</feature>
<feature type="transmembrane region" description="Helical" evidence="7">
    <location>
        <begin position="79"/>
        <end position="100"/>
    </location>
</feature>
<protein>
    <recommendedName>
        <fullName evidence="10">Permease</fullName>
    </recommendedName>
</protein>
<dbReference type="RefSeq" id="WP_286353925.1">
    <property type="nucleotide sequence ID" value="NZ_AP027079.1"/>
</dbReference>
<evidence type="ECO:0000313" key="8">
    <source>
        <dbReference type="EMBL" id="BDU70207.1"/>
    </source>
</evidence>
<evidence type="ECO:0000313" key="9">
    <source>
        <dbReference type="Proteomes" id="UP001242010"/>
    </source>
</evidence>
<comment type="subcellular location">
    <subcellularLocation>
        <location evidence="1">Cell membrane</location>
        <topology evidence="1">Multi-pass membrane protein</topology>
    </subcellularLocation>
</comment>
<gene>
    <name evidence="8" type="ORF">GETHOR_23080</name>
</gene>
<keyword evidence="9" id="KW-1185">Reference proteome</keyword>